<evidence type="ECO:0000313" key="2">
    <source>
        <dbReference type="EMBL" id="QCX39924.1"/>
    </source>
</evidence>
<feature type="chain" id="PRO_5023042406" evidence="1">
    <location>
        <begin position="29"/>
        <end position="212"/>
    </location>
</feature>
<sequence length="212" mass="24414">MKLENTNSLRNLKLLAILFVMISSFSFAQIDKPYIDVSGQVEYSREVEKYSTTIIVSEDLAYNSYDENTSFDKIKSDYFDKLKSNNVNVSQLKEDALAYTAMGYRKKGMVYQFETTSQSKFIELLSTGFSGVNINEKYVYYKPLTSQQVEDLSKKAIEDAKTRAELIAKSAGKKIGTIFTLNNYREESKRAFYNTRDLTDHVFNIGVRYQLQ</sequence>
<dbReference type="AlphaFoldDB" id="A0A5B7TXA8"/>
<evidence type="ECO:0000313" key="3">
    <source>
        <dbReference type="Proteomes" id="UP000306229"/>
    </source>
</evidence>
<gene>
    <name evidence="2" type="ORF">FF125_16310</name>
</gene>
<dbReference type="EMBL" id="CP040749">
    <property type="protein sequence ID" value="QCX39924.1"/>
    <property type="molecule type" value="Genomic_DNA"/>
</dbReference>
<dbReference type="InterPro" id="IPR007497">
    <property type="entry name" value="SIMPL/DUF541"/>
</dbReference>
<feature type="signal peptide" evidence="1">
    <location>
        <begin position="1"/>
        <end position="28"/>
    </location>
</feature>
<dbReference type="Pfam" id="PF04402">
    <property type="entry name" value="SIMPL"/>
    <property type="match status" value="1"/>
</dbReference>
<dbReference type="OrthoDB" id="1421131at2"/>
<protein>
    <submittedName>
        <fullName evidence="2">SIMPL domain-containing protein</fullName>
    </submittedName>
</protein>
<keyword evidence="3" id="KW-1185">Reference proteome</keyword>
<keyword evidence="1" id="KW-0732">Signal</keyword>
<accession>A0A5B7TXA8</accession>
<dbReference type="Gene3D" id="3.30.110.170">
    <property type="entry name" value="Protein of unknown function (DUF541), domain 1"/>
    <property type="match status" value="1"/>
</dbReference>
<proteinExistence type="predicted"/>
<evidence type="ECO:0000256" key="1">
    <source>
        <dbReference type="SAM" id="SignalP"/>
    </source>
</evidence>
<dbReference type="KEGG" id="fbe:FF125_16310"/>
<reference evidence="2 3" key="1">
    <citation type="submission" date="2019-05" db="EMBL/GenBank/DDBJ databases">
        <title>Algicella ahnfeltiae gen. nov., sp. nov., a novel marine bacterium of the family Flavobacteriaceae isolated from a red alga.</title>
        <authorList>
            <person name="Nedashkovskaya O.I."/>
            <person name="Kukhlevskiy A.D."/>
            <person name="Kim S.-G."/>
            <person name="Zhukova N.V."/>
            <person name="Mikhailov V.V."/>
        </authorList>
    </citation>
    <scope>NUCLEOTIDE SEQUENCE [LARGE SCALE GENOMIC DNA]</scope>
    <source>
        <strain evidence="2 3">10Alg115</strain>
    </source>
</reference>
<dbReference type="RefSeq" id="WP_138950783.1">
    <property type="nucleotide sequence ID" value="NZ_CP040749.1"/>
</dbReference>
<dbReference type="Proteomes" id="UP000306229">
    <property type="component" value="Chromosome"/>
</dbReference>
<organism evidence="2 3">
    <name type="scientific">Aureibaculum algae</name>
    <dbReference type="NCBI Taxonomy" id="2584122"/>
    <lineage>
        <taxon>Bacteria</taxon>
        <taxon>Pseudomonadati</taxon>
        <taxon>Bacteroidota</taxon>
        <taxon>Flavobacteriia</taxon>
        <taxon>Flavobacteriales</taxon>
        <taxon>Flavobacteriaceae</taxon>
        <taxon>Aureibaculum</taxon>
    </lineage>
</organism>
<name>A0A5B7TXA8_9FLAO</name>